<dbReference type="AlphaFoldDB" id="A0A164SCQ6"/>
<comment type="caution">
    <text evidence="1">The sequence shown here is derived from an EMBL/GenBank/DDBJ whole genome shotgun (WGS) entry which is preliminary data.</text>
</comment>
<dbReference type="EMBL" id="LRGB01002066">
    <property type="protein sequence ID" value="KZS09492.1"/>
    <property type="molecule type" value="Genomic_DNA"/>
</dbReference>
<reference evidence="1 2" key="1">
    <citation type="submission" date="2016-03" db="EMBL/GenBank/DDBJ databases">
        <title>EvidentialGene: Evidence-directed Construction of Genes on Genomes.</title>
        <authorList>
            <person name="Gilbert D.G."/>
            <person name="Choi J.-H."/>
            <person name="Mockaitis K."/>
            <person name="Colbourne J."/>
            <person name="Pfrender M."/>
        </authorList>
    </citation>
    <scope>NUCLEOTIDE SEQUENCE [LARGE SCALE GENOMIC DNA]</scope>
    <source>
        <strain evidence="1 2">Xinb3</strain>
        <tissue evidence="1">Complete organism</tissue>
    </source>
</reference>
<name>A0A164SCQ6_9CRUS</name>
<gene>
    <name evidence="1" type="ORF">APZ42_026317</name>
</gene>
<sequence>MAAQWAYWGSHQSLDWMGRMRRFETGTRRILNQFFFSSNIKDTQFELCGQHNSTSNFFSSHFNYNI</sequence>
<keyword evidence="2" id="KW-1185">Reference proteome</keyword>
<accession>A0A164SCQ6</accession>
<organism evidence="1 2">
    <name type="scientific">Daphnia magna</name>
    <dbReference type="NCBI Taxonomy" id="35525"/>
    <lineage>
        <taxon>Eukaryota</taxon>
        <taxon>Metazoa</taxon>
        <taxon>Ecdysozoa</taxon>
        <taxon>Arthropoda</taxon>
        <taxon>Crustacea</taxon>
        <taxon>Branchiopoda</taxon>
        <taxon>Diplostraca</taxon>
        <taxon>Cladocera</taxon>
        <taxon>Anomopoda</taxon>
        <taxon>Daphniidae</taxon>
        <taxon>Daphnia</taxon>
    </lineage>
</organism>
<evidence type="ECO:0000313" key="1">
    <source>
        <dbReference type="EMBL" id="KZS09492.1"/>
    </source>
</evidence>
<proteinExistence type="predicted"/>
<evidence type="ECO:0000313" key="2">
    <source>
        <dbReference type="Proteomes" id="UP000076858"/>
    </source>
</evidence>
<dbReference type="Proteomes" id="UP000076858">
    <property type="component" value="Unassembled WGS sequence"/>
</dbReference>
<protein>
    <submittedName>
        <fullName evidence="1">Uncharacterized protein</fullName>
    </submittedName>
</protein>